<dbReference type="InterPro" id="IPR017871">
    <property type="entry name" value="ABC_transporter-like_CS"/>
</dbReference>
<dbReference type="InterPro" id="IPR011527">
    <property type="entry name" value="ABC1_TM_dom"/>
</dbReference>
<dbReference type="Proteomes" id="UP000320531">
    <property type="component" value="Unassembled WGS sequence"/>
</dbReference>
<dbReference type="PROSITE" id="PS50929">
    <property type="entry name" value="ABC_TM1F"/>
    <property type="match status" value="1"/>
</dbReference>
<dbReference type="SUPFAM" id="SSF90123">
    <property type="entry name" value="ABC transporter transmembrane region"/>
    <property type="match status" value="1"/>
</dbReference>
<dbReference type="SUPFAM" id="SSF52540">
    <property type="entry name" value="P-loop containing nucleoside triphosphate hydrolases"/>
    <property type="match status" value="1"/>
</dbReference>
<evidence type="ECO:0000313" key="8">
    <source>
        <dbReference type="Proteomes" id="UP000320531"/>
    </source>
</evidence>
<dbReference type="Pfam" id="PF00005">
    <property type="entry name" value="ABC_tran"/>
    <property type="match status" value="1"/>
</dbReference>
<feature type="transmembrane region" description="Helical" evidence="5">
    <location>
        <begin position="185"/>
        <end position="204"/>
    </location>
</feature>
<comment type="caution">
    <text evidence="7">The sequence shown here is derived from an EMBL/GenBank/DDBJ whole genome shotgun (WGS) entry which is preliminary data.</text>
</comment>
<keyword evidence="7" id="KW-0067">ATP-binding</keyword>
<dbReference type="Gene3D" id="3.40.50.300">
    <property type="entry name" value="P-loop containing nucleotide triphosphate hydrolases"/>
    <property type="match status" value="1"/>
</dbReference>
<feature type="transmembrane region" description="Helical" evidence="5">
    <location>
        <begin position="160"/>
        <end position="179"/>
    </location>
</feature>
<dbReference type="GO" id="GO:0005886">
    <property type="term" value="C:plasma membrane"/>
    <property type="evidence" value="ECO:0007669"/>
    <property type="project" value="UniProtKB-SubCell"/>
</dbReference>
<evidence type="ECO:0000313" key="7">
    <source>
        <dbReference type="EMBL" id="TVU56694.1"/>
    </source>
</evidence>
<dbReference type="InterPro" id="IPR003439">
    <property type="entry name" value="ABC_transporter-like_ATP-bd"/>
</dbReference>
<dbReference type="Gene3D" id="1.20.1560.10">
    <property type="entry name" value="ABC transporter type 1, transmembrane domain"/>
    <property type="match status" value="1"/>
</dbReference>
<feature type="transmembrane region" description="Helical" evidence="5">
    <location>
        <begin position="82"/>
        <end position="103"/>
    </location>
</feature>
<keyword evidence="7" id="KW-0547">Nucleotide-binding</keyword>
<feature type="transmembrane region" description="Helical" evidence="5">
    <location>
        <begin position="270"/>
        <end position="290"/>
    </location>
</feature>
<gene>
    <name evidence="7" type="ORF">FQK23_06645</name>
</gene>
<sequence length="524" mass="55952">MTHYPRMRTWSWYLPDEPPSGEVSLTETTDFSRPGTATWRLLGAQRTGVIGIFVATLINAPLGALVSVIIGQTTQYAFSDPSWRTVALPLAATAILLFIAYICEATADAFTDLSQARTTHTLRLNLLDKLLAASTAGISPGRLLNTMDEDSHYIGQLKQILNFPLVMVGYLLGAVVSLAPISWQVSAVLLVGALATALASWATTKPLTKIAARRRQLENTALSLATDFAQGSRVIKGLGAKEISRQRFSDAAQDSLGAMLREAKLSALMAWLRQMVPASFAVGILAWTSWKTFEGRIAPGGMMAITMLVPPALTALGVSLGLLTENWARARASVERVGVLLGQLSSNTTEAAGTPIDLSPGLHVWMPITNEGRSTVDSWVRYLHEQGALCPPHRISVLEGTLQDNVDPLRTVNTTQLHAALHASACEDIVIRLGGLGPNGELPTAPIGEAGLNLSGGQRQRVALARALAVDPEVLVLDNPTTGLDSLTLADVAKRVRELRAGKITVIITSASTWAANADEVVEL</sequence>
<protein>
    <submittedName>
        <fullName evidence="7">ABC transporter ATP-binding protein</fullName>
    </submittedName>
</protein>
<dbReference type="GO" id="GO:0005524">
    <property type="term" value="F:ATP binding"/>
    <property type="evidence" value="ECO:0007669"/>
    <property type="project" value="UniProtKB-KW"/>
</dbReference>
<dbReference type="InterPro" id="IPR039421">
    <property type="entry name" value="Type_1_exporter"/>
</dbReference>
<dbReference type="PROSITE" id="PS00211">
    <property type="entry name" value="ABC_TRANSPORTER_1"/>
    <property type="match status" value="1"/>
</dbReference>
<evidence type="ECO:0000256" key="1">
    <source>
        <dbReference type="ARBA" id="ARBA00004651"/>
    </source>
</evidence>
<evidence type="ECO:0000256" key="4">
    <source>
        <dbReference type="ARBA" id="ARBA00023136"/>
    </source>
</evidence>
<dbReference type="EMBL" id="VMTY01000017">
    <property type="protein sequence ID" value="TVU56694.1"/>
    <property type="molecule type" value="Genomic_DNA"/>
</dbReference>
<evidence type="ECO:0000256" key="5">
    <source>
        <dbReference type="SAM" id="Phobius"/>
    </source>
</evidence>
<dbReference type="PANTHER" id="PTHR43394:SF1">
    <property type="entry name" value="ATP-BINDING CASSETTE SUB-FAMILY B MEMBER 10, MITOCHONDRIAL"/>
    <property type="match status" value="1"/>
</dbReference>
<feature type="transmembrane region" description="Helical" evidence="5">
    <location>
        <begin position="49"/>
        <end position="70"/>
    </location>
</feature>
<keyword evidence="4 5" id="KW-0472">Membrane</keyword>
<reference evidence="7 8" key="1">
    <citation type="submission" date="2019-07" db="EMBL/GenBank/DDBJ databases">
        <title>Draft genome of C. aurimucosum strain 14-2523.</title>
        <authorList>
            <person name="Pacheco L.G.C."/>
            <person name="Aguiar E.R.G.R."/>
            <person name="Navas J."/>
            <person name="Santos C.S."/>
            <person name="Rocha D.J.P.G."/>
        </authorList>
    </citation>
    <scope>NUCLEOTIDE SEQUENCE [LARGE SCALE GENOMIC DNA]</scope>
    <source>
        <strain evidence="7 8">14-2523</strain>
    </source>
</reference>
<dbReference type="PANTHER" id="PTHR43394">
    <property type="entry name" value="ATP-DEPENDENT PERMEASE MDL1, MITOCHONDRIAL"/>
    <property type="match status" value="1"/>
</dbReference>
<dbReference type="Pfam" id="PF00664">
    <property type="entry name" value="ABC_membrane"/>
    <property type="match status" value="1"/>
</dbReference>
<keyword evidence="3 5" id="KW-1133">Transmembrane helix</keyword>
<keyword evidence="2 5" id="KW-0812">Transmembrane</keyword>
<accession>A0A558GII9</accession>
<dbReference type="AlphaFoldDB" id="A0A558GII9"/>
<name>A0A558GII9_9CORY</name>
<feature type="domain" description="ABC transmembrane type-1" evidence="6">
    <location>
        <begin position="50"/>
        <end position="325"/>
    </location>
</feature>
<dbReference type="GO" id="GO:0015421">
    <property type="term" value="F:ABC-type oligopeptide transporter activity"/>
    <property type="evidence" value="ECO:0007669"/>
    <property type="project" value="TreeGrafter"/>
</dbReference>
<dbReference type="InterPro" id="IPR027417">
    <property type="entry name" value="P-loop_NTPase"/>
</dbReference>
<evidence type="ECO:0000256" key="3">
    <source>
        <dbReference type="ARBA" id="ARBA00022989"/>
    </source>
</evidence>
<feature type="transmembrane region" description="Helical" evidence="5">
    <location>
        <begin position="302"/>
        <end position="323"/>
    </location>
</feature>
<dbReference type="GO" id="GO:0016887">
    <property type="term" value="F:ATP hydrolysis activity"/>
    <property type="evidence" value="ECO:0007669"/>
    <property type="project" value="InterPro"/>
</dbReference>
<organism evidence="7 8">
    <name type="scientific">Corynebacterium aurimucosum</name>
    <dbReference type="NCBI Taxonomy" id="169292"/>
    <lineage>
        <taxon>Bacteria</taxon>
        <taxon>Bacillati</taxon>
        <taxon>Actinomycetota</taxon>
        <taxon>Actinomycetes</taxon>
        <taxon>Mycobacteriales</taxon>
        <taxon>Corynebacteriaceae</taxon>
        <taxon>Corynebacterium</taxon>
    </lineage>
</organism>
<dbReference type="InterPro" id="IPR036640">
    <property type="entry name" value="ABC1_TM_sf"/>
</dbReference>
<proteinExistence type="predicted"/>
<evidence type="ECO:0000256" key="2">
    <source>
        <dbReference type="ARBA" id="ARBA00022692"/>
    </source>
</evidence>
<evidence type="ECO:0000259" key="6">
    <source>
        <dbReference type="PROSITE" id="PS50929"/>
    </source>
</evidence>
<comment type="subcellular location">
    <subcellularLocation>
        <location evidence="1">Cell membrane</location>
        <topology evidence="1">Multi-pass membrane protein</topology>
    </subcellularLocation>
</comment>